<evidence type="ECO:0000313" key="1">
    <source>
        <dbReference type="EMBL" id="KAK9872887.1"/>
    </source>
</evidence>
<dbReference type="AlphaFoldDB" id="A0AAW1TX08"/>
<sequence>MFKTSERVQNDPSPWHLFKLTLCEEEEFDIEDDVRKSADTQYLAIKYRWDTLLSTAANIRTKHSETNAVILPNLELLKFSGELSYWQTYIDAFDNSVHKRRDIIDVHKRHHTLSHVPAMQKSIDCPSHDEPPPQTTDSNFNRVTSCNSTVKHSTHTTLLATTLLVIKDKNDTDHVLRAVIDSDDEPPRELYHNFVTDYLTSGDMTELSHIPLITDCYLIPHHTVVTLENGKLKVRVVFDASAKTGNQLLLPNNRLRVLQLNTVTYQKRNPS</sequence>
<organism evidence="1 2">
    <name type="scientific">Henosepilachna vigintioctopunctata</name>
    <dbReference type="NCBI Taxonomy" id="420089"/>
    <lineage>
        <taxon>Eukaryota</taxon>
        <taxon>Metazoa</taxon>
        <taxon>Ecdysozoa</taxon>
        <taxon>Arthropoda</taxon>
        <taxon>Hexapoda</taxon>
        <taxon>Insecta</taxon>
        <taxon>Pterygota</taxon>
        <taxon>Neoptera</taxon>
        <taxon>Endopterygota</taxon>
        <taxon>Coleoptera</taxon>
        <taxon>Polyphaga</taxon>
        <taxon>Cucujiformia</taxon>
        <taxon>Coccinelloidea</taxon>
        <taxon>Coccinellidae</taxon>
        <taxon>Epilachninae</taxon>
        <taxon>Epilachnini</taxon>
        <taxon>Henosepilachna</taxon>
    </lineage>
</organism>
<accession>A0AAW1TX08</accession>
<keyword evidence="2" id="KW-1185">Reference proteome</keyword>
<comment type="caution">
    <text evidence="1">The sequence shown here is derived from an EMBL/GenBank/DDBJ whole genome shotgun (WGS) entry which is preliminary data.</text>
</comment>
<dbReference type="EMBL" id="JARQZJ010000014">
    <property type="protein sequence ID" value="KAK9872887.1"/>
    <property type="molecule type" value="Genomic_DNA"/>
</dbReference>
<reference evidence="1 2" key="1">
    <citation type="submission" date="2023-03" db="EMBL/GenBank/DDBJ databases">
        <title>Genome insight into feeding habits of ladybird beetles.</title>
        <authorList>
            <person name="Li H.-S."/>
            <person name="Huang Y.-H."/>
            <person name="Pang H."/>
        </authorList>
    </citation>
    <scope>NUCLEOTIDE SEQUENCE [LARGE SCALE GENOMIC DNA]</scope>
    <source>
        <strain evidence="1">SYSU_2023b</strain>
        <tissue evidence="1">Whole body</tissue>
    </source>
</reference>
<name>A0AAW1TX08_9CUCU</name>
<gene>
    <name evidence="1" type="ORF">WA026_020241</name>
</gene>
<evidence type="ECO:0000313" key="2">
    <source>
        <dbReference type="Proteomes" id="UP001431783"/>
    </source>
</evidence>
<proteinExistence type="predicted"/>
<protein>
    <submittedName>
        <fullName evidence="1">Uncharacterized protein</fullName>
    </submittedName>
</protein>
<dbReference type="Proteomes" id="UP001431783">
    <property type="component" value="Unassembled WGS sequence"/>
</dbReference>